<proteinExistence type="predicted"/>
<organism evidence="2 3">
    <name type="scientific">Parasphingopyxis lamellibrachiae</name>
    <dbReference type="NCBI Taxonomy" id="680125"/>
    <lineage>
        <taxon>Bacteria</taxon>
        <taxon>Pseudomonadati</taxon>
        <taxon>Pseudomonadota</taxon>
        <taxon>Alphaproteobacteria</taxon>
        <taxon>Sphingomonadales</taxon>
        <taxon>Sphingomonadaceae</taxon>
        <taxon>Parasphingopyxis</taxon>
    </lineage>
</organism>
<evidence type="ECO:0000313" key="2">
    <source>
        <dbReference type="EMBL" id="RED15852.1"/>
    </source>
</evidence>
<sequence>MTFGIMMRTALVAASVTLASAASAQVGEYGAWTVESTNQNNIALASTTNDTGSSFGVLCSDDCLVVIQFETTCDDGMTVPMLVNTGNDVFAPEFVCIENDDDPIWATEYSEAMVGMFEQDSIVSFANGLTDGEYYISRFLLDGSAEAVAAAMTMTGVAK</sequence>
<dbReference type="EMBL" id="QRDP01000004">
    <property type="protein sequence ID" value="RED15852.1"/>
    <property type="molecule type" value="Genomic_DNA"/>
</dbReference>
<keyword evidence="1" id="KW-0732">Signal</keyword>
<keyword evidence="3" id="KW-1185">Reference proteome</keyword>
<dbReference type="AlphaFoldDB" id="A0A3D9FE65"/>
<comment type="caution">
    <text evidence="2">The sequence shown here is derived from an EMBL/GenBank/DDBJ whole genome shotgun (WGS) entry which is preliminary data.</text>
</comment>
<evidence type="ECO:0000313" key="3">
    <source>
        <dbReference type="Proteomes" id="UP000256310"/>
    </source>
</evidence>
<evidence type="ECO:0008006" key="4">
    <source>
        <dbReference type="Google" id="ProtNLM"/>
    </source>
</evidence>
<dbReference type="RefSeq" id="WP_116235322.1">
    <property type="nucleotide sequence ID" value="NZ_QRDP01000004.1"/>
</dbReference>
<protein>
    <recommendedName>
        <fullName evidence="4">Invasion protein IalB</fullName>
    </recommendedName>
</protein>
<accession>A0A3D9FE65</accession>
<gene>
    <name evidence="2" type="ORF">DFR46_0860</name>
</gene>
<evidence type="ECO:0000256" key="1">
    <source>
        <dbReference type="SAM" id="SignalP"/>
    </source>
</evidence>
<dbReference type="Proteomes" id="UP000256310">
    <property type="component" value="Unassembled WGS sequence"/>
</dbReference>
<feature type="signal peptide" evidence="1">
    <location>
        <begin position="1"/>
        <end position="24"/>
    </location>
</feature>
<name>A0A3D9FE65_9SPHN</name>
<feature type="chain" id="PRO_5017779264" description="Invasion protein IalB" evidence="1">
    <location>
        <begin position="25"/>
        <end position="159"/>
    </location>
</feature>
<reference evidence="2 3" key="1">
    <citation type="submission" date="2018-07" db="EMBL/GenBank/DDBJ databases">
        <title>Genomic Encyclopedia of Type Strains, Phase IV (KMG-IV): sequencing the most valuable type-strain genomes for metagenomic binning, comparative biology and taxonomic classification.</title>
        <authorList>
            <person name="Goeker M."/>
        </authorList>
    </citation>
    <scope>NUCLEOTIDE SEQUENCE [LARGE SCALE GENOMIC DNA]</scope>
    <source>
        <strain evidence="2 3">DSM 26725</strain>
    </source>
</reference>